<dbReference type="InterPro" id="IPR000847">
    <property type="entry name" value="LysR_HTH_N"/>
</dbReference>
<dbReference type="PANTHER" id="PTHR30419">
    <property type="entry name" value="HTH-TYPE TRANSCRIPTIONAL REGULATOR YBHD"/>
    <property type="match status" value="1"/>
</dbReference>
<dbReference type="InterPro" id="IPR036388">
    <property type="entry name" value="WH-like_DNA-bd_sf"/>
</dbReference>
<gene>
    <name evidence="6" type="ORF">SAMN04490202_5469</name>
</gene>
<evidence type="ECO:0000313" key="6">
    <source>
        <dbReference type="EMBL" id="SDP66666.1"/>
    </source>
</evidence>
<dbReference type="Pfam" id="PF00126">
    <property type="entry name" value="HTH_1"/>
    <property type="match status" value="1"/>
</dbReference>
<accession>A0A1H0ULD0</accession>
<evidence type="ECO:0000256" key="3">
    <source>
        <dbReference type="ARBA" id="ARBA00023125"/>
    </source>
</evidence>
<evidence type="ECO:0000259" key="5">
    <source>
        <dbReference type="PROSITE" id="PS50931"/>
    </source>
</evidence>
<organism evidence="6 7">
    <name type="scientific">Pseudomonas reinekei</name>
    <dbReference type="NCBI Taxonomy" id="395598"/>
    <lineage>
        <taxon>Bacteria</taxon>
        <taxon>Pseudomonadati</taxon>
        <taxon>Pseudomonadota</taxon>
        <taxon>Gammaproteobacteria</taxon>
        <taxon>Pseudomonadales</taxon>
        <taxon>Pseudomonadaceae</taxon>
        <taxon>Pseudomonas</taxon>
    </lineage>
</organism>
<keyword evidence="2" id="KW-0805">Transcription regulation</keyword>
<dbReference type="GO" id="GO:0003677">
    <property type="term" value="F:DNA binding"/>
    <property type="evidence" value="ECO:0007669"/>
    <property type="project" value="UniProtKB-KW"/>
</dbReference>
<keyword evidence="4" id="KW-0804">Transcription</keyword>
<dbReference type="SUPFAM" id="SSF53850">
    <property type="entry name" value="Periplasmic binding protein-like II"/>
    <property type="match status" value="1"/>
</dbReference>
<dbReference type="EMBL" id="LT629709">
    <property type="protein sequence ID" value="SDP66666.1"/>
    <property type="molecule type" value="Genomic_DNA"/>
</dbReference>
<reference evidence="6 7" key="1">
    <citation type="submission" date="2016-10" db="EMBL/GenBank/DDBJ databases">
        <authorList>
            <person name="de Groot N.N."/>
        </authorList>
    </citation>
    <scope>NUCLEOTIDE SEQUENCE [LARGE SCALE GENOMIC DNA]</scope>
    <source>
        <strain evidence="6 7">BS3776</strain>
    </source>
</reference>
<keyword evidence="3" id="KW-0238">DNA-binding</keyword>
<dbReference type="PRINTS" id="PR00039">
    <property type="entry name" value="HTHLYSR"/>
</dbReference>
<dbReference type="InterPro" id="IPR036390">
    <property type="entry name" value="WH_DNA-bd_sf"/>
</dbReference>
<dbReference type="PROSITE" id="PS50931">
    <property type="entry name" value="HTH_LYSR"/>
    <property type="match status" value="1"/>
</dbReference>
<evidence type="ECO:0000313" key="7">
    <source>
        <dbReference type="Proteomes" id="UP000198549"/>
    </source>
</evidence>
<evidence type="ECO:0000256" key="4">
    <source>
        <dbReference type="ARBA" id="ARBA00023163"/>
    </source>
</evidence>
<dbReference type="Gene3D" id="3.40.190.290">
    <property type="match status" value="1"/>
</dbReference>
<dbReference type="InterPro" id="IPR050950">
    <property type="entry name" value="HTH-type_LysR_regulators"/>
</dbReference>
<sequence>MVSTMDIRELRSFVKVAQCGGFSRAAKELFIAQPALSRQIAKLEEQLQVALFIRHGRGVELTAAGARLLERADVMLRYMEETADHVRNSAVEERGHLAIGLPPAIGTIVGPQLIRRFHERWPKASLHVLEGLSTSLQEWLLDGRIQVAVVYNQPLLEAFDVRPIFSERMVLVGPPGEAPKSVRIMGLADFPLILPGLPHSNRRLIEQVAAQSGFHLNVIFDVDSVSLTKRMVAEGMGYSILAHAAVQEDIAKGILVGHAIERPGIRSTVSLTTLKERRSSRLALSWEKILLETLEELVTVGAWKDATLWLGSDGQDSFARPARTVGRTGSH</sequence>
<dbReference type="SUPFAM" id="SSF46785">
    <property type="entry name" value="Winged helix' DNA-binding domain"/>
    <property type="match status" value="1"/>
</dbReference>
<dbReference type="Pfam" id="PF03466">
    <property type="entry name" value="LysR_substrate"/>
    <property type="match status" value="1"/>
</dbReference>
<comment type="similarity">
    <text evidence="1">Belongs to the LysR transcriptional regulatory family.</text>
</comment>
<dbReference type="Gene3D" id="1.10.10.10">
    <property type="entry name" value="Winged helix-like DNA-binding domain superfamily/Winged helix DNA-binding domain"/>
    <property type="match status" value="1"/>
</dbReference>
<feature type="domain" description="HTH lysR-type" evidence="5">
    <location>
        <begin position="5"/>
        <end position="62"/>
    </location>
</feature>
<dbReference type="GO" id="GO:0005829">
    <property type="term" value="C:cytosol"/>
    <property type="evidence" value="ECO:0007669"/>
    <property type="project" value="TreeGrafter"/>
</dbReference>
<dbReference type="GO" id="GO:0003700">
    <property type="term" value="F:DNA-binding transcription factor activity"/>
    <property type="evidence" value="ECO:0007669"/>
    <property type="project" value="InterPro"/>
</dbReference>
<dbReference type="FunFam" id="1.10.10.10:FF:000001">
    <property type="entry name" value="LysR family transcriptional regulator"/>
    <property type="match status" value="1"/>
</dbReference>
<evidence type="ECO:0000256" key="2">
    <source>
        <dbReference type="ARBA" id="ARBA00023015"/>
    </source>
</evidence>
<name>A0A1H0ULD0_PSERE</name>
<dbReference type="InterPro" id="IPR005119">
    <property type="entry name" value="LysR_subst-bd"/>
</dbReference>
<evidence type="ECO:0000256" key="1">
    <source>
        <dbReference type="ARBA" id="ARBA00009437"/>
    </source>
</evidence>
<dbReference type="Proteomes" id="UP000198549">
    <property type="component" value="Chromosome I"/>
</dbReference>
<dbReference type="AlphaFoldDB" id="A0A1H0ULD0"/>
<dbReference type="PANTHER" id="PTHR30419:SF8">
    <property type="entry name" value="NITROGEN ASSIMILATION TRANSCRIPTIONAL ACTIVATOR-RELATED"/>
    <property type="match status" value="1"/>
</dbReference>
<proteinExistence type="inferred from homology"/>
<protein>
    <submittedName>
        <fullName evidence="6">LysR family transcriptional regulator, nitrogen assimilation regulatory protein</fullName>
    </submittedName>
</protein>